<feature type="transmembrane region" description="Helical" evidence="1">
    <location>
        <begin position="57"/>
        <end position="89"/>
    </location>
</feature>
<dbReference type="PANTHER" id="PTHR41324">
    <property type="entry name" value="MEMBRANE PROTEIN-RELATED"/>
    <property type="match status" value="1"/>
</dbReference>
<dbReference type="Proteomes" id="UP000617402">
    <property type="component" value="Unassembled WGS sequence"/>
</dbReference>
<evidence type="ECO:0000313" key="2">
    <source>
        <dbReference type="EMBL" id="MBC9786491.1"/>
    </source>
</evidence>
<protein>
    <submittedName>
        <fullName evidence="2">YybS family protein</fullName>
    </submittedName>
</protein>
<sequence>MPIRGLMEGAMLSALTAVLALLGIYIVPLSLITNLVWTIPIVVAIVRHGWKIGTMCLGAATVLIALFAGLPAAIIMALHFGGLAILYGIAFRHSWSTFKSVGLGTFVVLISTISVFYVLMLLAGLTPESFQQELGNAVNYVIESYRSAGLLELYAEQGITEEALRNQFNSWIQMFRNTLPSLVVMASLLAASTNLFLARLILKRLQLPVTTLPPFREWRLPWETVWVVNIGLAASLAGDYWNVSWLYLLGINVLYIIMPILLVLGFSVISYALDKFTLSPFLLFVLAVTILLYLQHILVLIMVFGLFDLIFDYRSKMDKFTSA</sequence>
<name>A0ABR7T9F5_HELCL</name>
<dbReference type="Pfam" id="PF09991">
    <property type="entry name" value="DUF2232"/>
    <property type="match status" value="1"/>
</dbReference>
<gene>
    <name evidence="2" type="ORF">H1S01_18710</name>
</gene>
<dbReference type="RefSeq" id="WP_188041916.1">
    <property type="nucleotide sequence ID" value="NZ_JACVHF010000041.1"/>
</dbReference>
<evidence type="ECO:0000256" key="1">
    <source>
        <dbReference type="SAM" id="Phobius"/>
    </source>
</evidence>
<comment type="caution">
    <text evidence="2">The sequence shown here is derived from an EMBL/GenBank/DDBJ whole genome shotgun (WGS) entry which is preliminary data.</text>
</comment>
<reference evidence="2 3" key="1">
    <citation type="submission" date="2020-07" db="EMBL/GenBank/DDBJ databases">
        <title>Draft whole-genome sequence of Heliobacterium chlorum DSM 3682, type strain.</title>
        <authorList>
            <person name="Kyndt J.A."/>
            <person name="Meyer T.E."/>
            <person name="Imhoff J.F."/>
        </authorList>
    </citation>
    <scope>NUCLEOTIDE SEQUENCE [LARGE SCALE GENOMIC DNA]</scope>
    <source>
        <strain evidence="2 3">DSM 3682</strain>
    </source>
</reference>
<keyword evidence="1" id="KW-0812">Transmembrane</keyword>
<accession>A0ABR7T9F5</accession>
<keyword evidence="1" id="KW-0472">Membrane</keyword>
<feature type="transmembrane region" description="Helical" evidence="1">
    <location>
        <begin position="281"/>
        <end position="307"/>
    </location>
</feature>
<dbReference type="PANTHER" id="PTHR41324:SF1">
    <property type="entry name" value="DUF2232 DOMAIN-CONTAINING PROTEIN"/>
    <property type="match status" value="1"/>
</dbReference>
<proteinExistence type="predicted"/>
<feature type="transmembrane region" description="Helical" evidence="1">
    <location>
        <begin position="223"/>
        <end position="241"/>
    </location>
</feature>
<dbReference type="EMBL" id="JACVHF010000041">
    <property type="protein sequence ID" value="MBC9786491.1"/>
    <property type="molecule type" value="Genomic_DNA"/>
</dbReference>
<feature type="transmembrane region" description="Helical" evidence="1">
    <location>
        <begin position="179"/>
        <end position="202"/>
    </location>
</feature>
<keyword evidence="1" id="KW-1133">Transmembrane helix</keyword>
<feature type="transmembrane region" description="Helical" evidence="1">
    <location>
        <begin position="101"/>
        <end position="125"/>
    </location>
</feature>
<dbReference type="InterPro" id="IPR018710">
    <property type="entry name" value="DUF2232"/>
</dbReference>
<evidence type="ECO:0000313" key="3">
    <source>
        <dbReference type="Proteomes" id="UP000617402"/>
    </source>
</evidence>
<keyword evidence="3" id="KW-1185">Reference proteome</keyword>
<organism evidence="2 3">
    <name type="scientific">Heliobacterium chlorum</name>
    <dbReference type="NCBI Taxonomy" id="2698"/>
    <lineage>
        <taxon>Bacteria</taxon>
        <taxon>Bacillati</taxon>
        <taxon>Bacillota</taxon>
        <taxon>Clostridia</taxon>
        <taxon>Eubacteriales</taxon>
        <taxon>Heliobacteriaceae</taxon>
        <taxon>Heliobacterium</taxon>
    </lineage>
</organism>
<feature type="transmembrane region" description="Helical" evidence="1">
    <location>
        <begin position="247"/>
        <end position="269"/>
    </location>
</feature>
<feature type="transmembrane region" description="Helical" evidence="1">
    <location>
        <begin position="12"/>
        <end position="37"/>
    </location>
</feature>